<dbReference type="PANTHER" id="PTHR45625">
    <property type="entry name" value="PEPTIDYL-PROLYL CIS-TRANS ISOMERASE-RELATED"/>
    <property type="match status" value="1"/>
</dbReference>
<protein>
    <recommendedName>
        <fullName evidence="3">peptidylprolyl isomerase</fullName>
        <ecNumber evidence="3">5.2.1.8</ecNumber>
    </recommendedName>
</protein>
<keyword evidence="6" id="KW-0732">Signal</keyword>
<comment type="caution">
    <text evidence="8">The sequence shown here is derived from an EMBL/GenBank/DDBJ whole genome shotgun (WGS) entry which is preliminary data.</text>
</comment>
<feature type="chain" id="PRO_5007462256" description="peptidylprolyl isomerase" evidence="6">
    <location>
        <begin position="24"/>
        <end position="227"/>
    </location>
</feature>
<feature type="domain" description="PPIase cyclophilin-type" evidence="7">
    <location>
        <begin position="38"/>
        <end position="222"/>
    </location>
</feature>
<sequence>MRQLFRPLLALFCALSLSSIVSAQSEQRPQILVETTKGNFIIELFNETPIHRDNYLKLVRQHAFDGVQFHRVIKDFMIQAGNLKTRGLSREKPLPSDSDEATIKAETMPEKFVHVRGYIGAAREGDDTNPEKKSSFSQFYIVTGKYYTDMDLDEMEAGRSWKYTPEQREAYKLQGGAAHLDGGYTVFGRLLDGWGTVDKIQRVETDDNNRPLKNVIIKRMRLYTPKK</sequence>
<proteinExistence type="inferred from homology"/>
<evidence type="ECO:0000259" key="7">
    <source>
        <dbReference type="PROSITE" id="PS50072"/>
    </source>
</evidence>
<gene>
    <name evidence="8" type="ORF">HMPREF3185_00856</name>
</gene>
<dbReference type="RefSeq" id="WP_060935250.1">
    <property type="nucleotide sequence ID" value="NZ_KQ960437.1"/>
</dbReference>
<dbReference type="InterPro" id="IPR020892">
    <property type="entry name" value="Cyclophilin-type_PPIase_CS"/>
</dbReference>
<evidence type="ECO:0000256" key="4">
    <source>
        <dbReference type="ARBA" id="ARBA00023110"/>
    </source>
</evidence>
<dbReference type="InterPro" id="IPR002130">
    <property type="entry name" value="Cyclophilin-type_PPIase_dom"/>
</dbReference>
<dbReference type="EC" id="5.2.1.8" evidence="3"/>
<dbReference type="Proteomes" id="UP000070224">
    <property type="component" value="Unassembled WGS sequence"/>
</dbReference>
<dbReference type="PROSITE" id="PS50072">
    <property type="entry name" value="CSA_PPIASE_2"/>
    <property type="match status" value="1"/>
</dbReference>
<dbReference type="STRING" id="322095.HMPREF3185_00856"/>
<dbReference type="InterPro" id="IPR029000">
    <property type="entry name" value="Cyclophilin-like_dom_sf"/>
</dbReference>
<dbReference type="PROSITE" id="PS00170">
    <property type="entry name" value="CSA_PPIASE_1"/>
    <property type="match status" value="1"/>
</dbReference>
<dbReference type="PANTHER" id="PTHR45625:SF4">
    <property type="entry name" value="PEPTIDYLPROLYL ISOMERASE DOMAIN AND WD REPEAT-CONTAINING PROTEIN 1"/>
    <property type="match status" value="1"/>
</dbReference>
<evidence type="ECO:0000313" key="8">
    <source>
        <dbReference type="EMBL" id="KXB76745.1"/>
    </source>
</evidence>
<feature type="signal peptide" evidence="6">
    <location>
        <begin position="1"/>
        <end position="23"/>
    </location>
</feature>
<dbReference type="PATRIC" id="fig|322095.3.peg.844"/>
<dbReference type="EMBL" id="LSDK01000057">
    <property type="protein sequence ID" value="KXB76745.1"/>
    <property type="molecule type" value="Genomic_DNA"/>
</dbReference>
<dbReference type="OrthoDB" id="9807797at2"/>
<evidence type="ECO:0000256" key="1">
    <source>
        <dbReference type="ARBA" id="ARBA00002388"/>
    </source>
</evidence>
<keyword evidence="9" id="KW-1185">Reference proteome</keyword>
<organism evidence="8 9">
    <name type="scientific">Porphyromonas somerae</name>
    <dbReference type="NCBI Taxonomy" id="322095"/>
    <lineage>
        <taxon>Bacteria</taxon>
        <taxon>Pseudomonadati</taxon>
        <taxon>Bacteroidota</taxon>
        <taxon>Bacteroidia</taxon>
        <taxon>Bacteroidales</taxon>
        <taxon>Porphyromonadaceae</taxon>
        <taxon>Porphyromonas</taxon>
    </lineage>
</organism>
<evidence type="ECO:0000256" key="3">
    <source>
        <dbReference type="ARBA" id="ARBA00013194"/>
    </source>
</evidence>
<keyword evidence="4" id="KW-0697">Rotamase</keyword>
<dbReference type="Pfam" id="PF00160">
    <property type="entry name" value="Pro_isomerase"/>
    <property type="match status" value="1"/>
</dbReference>
<name>A0A134B9Y8_9PORP</name>
<dbReference type="PIRSF" id="PIRSF001467">
    <property type="entry name" value="Peptidylpro_ismrse"/>
    <property type="match status" value="1"/>
</dbReference>
<dbReference type="GO" id="GO:0006457">
    <property type="term" value="P:protein folding"/>
    <property type="evidence" value="ECO:0007669"/>
    <property type="project" value="InterPro"/>
</dbReference>
<accession>A0A134B9Y8</accession>
<dbReference type="AlphaFoldDB" id="A0A134B9Y8"/>
<comment type="similarity">
    <text evidence="2">Belongs to the cyclophilin-type PPIase family.</text>
</comment>
<dbReference type="GO" id="GO:0003755">
    <property type="term" value="F:peptidyl-prolyl cis-trans isomerase activity"/>
    <property type="evidence" value="ECO:0007669"/>
    <property type="project" value="UniProtKB-KW"/>
</dbReference>
<dbReference type="Gene3D" id="2.40.100.10">
    <property type="entry name" value="Cyclophilin-like"/>
    <property type="match status" value="1"/>
</dbReference>
<evidence type="ECO:0000256" key="5">
    <source>
        <dbReference type="ARBA" id="ARBA00023235"/>
    </source>
</evidence>
<dbReference type="CDD" id="cd00317">
    <property type="entry name" value="cyclophilin"/>
    <property type="match status" value="1"/>
</dbReference>
<comment type="function">
    <text evidence="1">PPIases accelerate the folding of proteins. It catalyzes the cis-trans isomerization of proline imidic peptide bonds in oligopeptides.</text>
</comment>
<keyword evidence="5 8" id="KW-0413">Isomerase</keyword>
<dbReference type="SUPFAM" id="SSF50891">
    <property type="entry name" value="Cyclophilin-like"/>
    <property type="match status" value="1"/>
</dbReference>
<evidence type="ECO:0000256" key="2">
    <source>
        <dbReference type="ARBA" id="ARBA00007365"/>
    </source>
</evidence>
<dbReference type="InterPro" id="IPR024936">
    <property type="entry name" value="Cyclophilin-type_PPIase"/>
</dbReference>
<dbReference type="InterPro" id="IPR044666">
    <property type="entry name" value="Cyclophilin_A-like"/>
</dbReference>
<evidence type="ECO:0000256" key="6">
    <source>
        <dbReference type="SAM" id="SignalP"/>
    </source>
</evidence>
<evidence type="ECO:0000313" key="9">
    <source>
        <dbReference type="Proteomes" id="UP000070224"/>
    </source>
</evidence>
<reference evidence="9" key="1">
    <citation type="submission" date="2016-01" db="EMBL/GenBank/DDBJ databases">
        <authorList>
            <person name="Mitreva M."/>
            <person name="Pepin K.H."/>
            <person name="Mihindukulasuriya K.A."/>
            <person name="Fulton R."/>
            <person name="Fronick C."/>
            <person name="O'Laughlin M."/>
            <person name="Miner T."/>
            <person name="Herter B."/>
            <person name="Rosa B.A."/>
            <person name="Cordes M."/>
            <person name="Tomlinson C."/>
            <person name="Wollam A."/>
            <person name="Palsikar V.B."/>
            <person name="Mardis E.R."/>
            <person name="Wilson R.K."/>
        </authorList>
    </citation>
    <scope>NUCLEOTIDE SEQUENCE [LARGE SCALE GENOMIC DNA]</scope>
    <source>
        <strain evidence="9">KA00683</strain>
    </source>
</reference>